<dbReference type="GO" id="GO:0003697">
    <property type="term" value="F:single-stranded DNA binding"/>
    <property type="evidence" value="ECO:0007669"/>
    <property type="project" value="TreeGrafter"/>
</dbReference>
<evidence type="ECO:0000313" key="8">
    <source>
        <dbReference type="EMBL" id="KAF9619104.1"/>
    </source>
</evidence>
<dbReference type="Gene3D" id="2.40.50.140">
    <property type="entry name" value="Nucleic acid-binding proteins"/>
    <property type="match status" value="1"/>
</dbReference>
<dbReference type="CDD" id="cd04329">
    <property type="entry name" value="RNAP_II_Rpb7_N"/>
    <property type="match status" value="1"/>
</dbReference>
<dbReference type="FunFam" id="2.40.50.140:FF:000043">
    <property type="entry name" value="DNA-directed RNA polymerase II subunit RPB7"/>
    <property type="match status" value="1"/>
</dbReference>
<dbReference type="InterPro" id="IPR036898">
    <property type="entry name" value="RNA_pol_Rpb7-like_N_sf"/>
</dbReference>
<evidence type="ECO:0000259" key="7">
    <source>
        <dbReference type="Pfam" id="PF03876"/>
    </source>
</evidence>
<keyword evidence="4 6" id="KW-0804">Transcription</keyword>
<dbReference type="Pfam" id="PF03876">
    <property type="entry name" value="SHS2_Rpb7-N"/>
    <property type="match status" value="1"/>
</dbReference>
<dbReference type="PANTHER" id="PTHR12709:SF3">
    <property type="entry name" value="DNA-DIRECTED RNA POLYMERASE V SUBUNIT 7"/>
    <property type="match status" value="1"/>
</dbReference>
<evidence type="ECO:0000256" key="3">
    <source>
        <dbReference type="ARBA" id="ARBA00022478"/>
    </source>
</evidence>
<comment type="similarity">
    <text evidence="2">Belongs to the eukaryotic RPB7/RPC8 RNA polymerase subunit family.</text>
</comment>
<keyword evidence="3 6" id="KW-0240">DNA-directed RNA polymerase</keyword>
<dbReference type="GO" id="GO:0055029">
    <property type="term" value="C:nuclear DNA-directed RNA polymerase complex"/>
    <property type="evidence" value="ECO:0007669"/>
    <property type="project" value="UniProtKB-ARBA"/>
</dbReference>
<proteinExistence type="inferred from homology"/>
<dbReference type="FunFam" id="3.30.1490.120:FF:000001">
    <property type="entry name" value="DNA-directed RNA polymerase II subunit RPB7"/>
    <property type="match status" value="1"/>
</dbReference>
<sequence>MCMADPNMYLKIELPWNVLIPPENLDAKGLLLQRAVIIRLLEDFASRKATKDHGYFLALTTLNTIGEGKVRQESGGVLFPVVFNCITFKPFKGEVLKGVVNRVIKQGVFLSSGPTEKVFISATTMPDYQYVQGENPIFMNDNLSKIEKDVELRFMVIGTKWIENEREFQILGSLFGDCLGPV</sequence>
<keyword evidence="5 6" id="KW-0539">Nucleus</keyword>
<evidence type="ECO:0000256" key="5">
    <source>
        <dbReference type="ARBA" id="ARBA00023242"/>
    </source>
</evidence>
<dbReference type="InterPro" id="IPR045113">
    <property type="entry name" value="Rpb7-like"/>
</dbReference>
<dbReference type="GO" id="GO:0003727">
    <property type="term" value="F:single-stranded RNA binding"/>
    <property type="evidence" value="ECO:0007669"/>
    <property type="project" value="TreeGrafter"/>
</dbReference>
<dbReference type="PANTHER" id="PTHR12709">
    <property type="entry name" value="DNA-DIRECTED RNA POLYMERASE II, III"/>
    <property type="match status" value="1"/>
</dbReference>
<dbReference type="OrthoDB" id="1162399at2759"/>
<reference evidence="8 9" key="1">
    <citation type="submission" date="2020-10" db="EMBL/GenBank/DDBJ databases">
        <title>The Coptis chinensis genome and diversification of protoberbering-type alkaloids.</title>
        <authorList>
            <person name="Wang B."/>
            <person name="Shu S."/>
            <person name="Song C."/>
            <person name="Liu Y."/>
        </authorList>
    </citation>
    <scope>NUCLEOTIDE SEQUENCE [LARGE SCALE GENOMIC DNA]</scope>
    <source>
        <strain evidence="8">HL-2020</strain>
        <tissue evidence="8">Leaf</tissue>
    </source>
</reference>
<comment type="caution">
    <text evidence="8">The sequence shown here is derived from an EMBL/GenBank/DDBJ whole genome shotgun (WGS) entry which is preliminary data.</text>
</comment>
<dbReference type="Gene3D" id="3.30.1490.120">
    <property type="entry name" value="RNA polymerase Rpb7-like, N-terminal domain"/>
    <property type="match status" value="1"/>
</dbReference>
<keyword evidence="9" id="KW-1185">Reference proteome</keyword>
<dbReference type="GO" id="GO:0006352">
    <property type="term" value="P:DNA-templated transcription initiation"/>
    <property type="evidence" value="ECO:0007669"/>
    <property type="project" value="UniProtKB-UniRule"/>
</dbReference>
<evidence type="ECO:0000313" key="9">
    <source>
        <dbReference type="Proteomes" id="UP000631114"/>
    </source>
</evidence>
<protein>
    <recommendedName>
        <fullName evidence="6">DNA-directed RNA polymerase subunit</fullName>
    </recommendedName>
</protein>
<dbReference type="InterPro" id="IPR012340">
    <property type="entry name" value="NA-bd_OB-fold"/>
</dbReference>
<evidence type="ECO:0000256" key="1">
    <source>
        <dbReference type="ARBA" id="ARBA00004123"/>
    </source>
</evidence>
<comment type="subcellular location">
    <subcellularLocation>
        <location evidence="1 6">Nucleus</location>
    </subcellularLocation>
</comment>
<evidence type="ECO:0000256" key="6">
    <source>
        <dbReference type="RuleBase" id="RU369086"/>
    </source>
</evidence>
<feature type="domain" description="RNA polymerase Rpb7-like N-terminal" evidence="7">
    <location>
        <begin position="16"/>
        <end position="75"/>
    </location>
</feature>
<dbReference type="InterPro" id="IPR005576">
    <property type="entry name" value="Rpb7-like_N"/>
</dbReference>
<organism evidence="8 9">
    <name type="scientific">Coptis chinensis</name>
    <dbReference type="NCBI Taxonomy" id="261450"/>
    <lineage>
        <taxon>Eukaryota</taxon>
        <taxon>Viridiplantae</taxon>
        <taxon>Streptophyta</taxon>
        <taxon>Embryophyta</taxon>
        <taxon>Tracheophyta</taxon>
        <taxon>Spermatophyta</taxon>
        <taxon>Magnoliopsida</taxon>
        <taxon>Ranunculales</taxon>
        <taxon>Ranunculaceae</taxon>
        <taxon>Coptidoideae</taxon>
        <taxon>Coptis</taxon>
    </lineage>
</organism>
<dbReference type="EMBL" id="JADFTS010000002">
    <property type="protein sequence ID" value="KAF9619104.1"/>
    <property type="molecule type" value="Genomic_DNA"/>
</dbReference>
<dbReference type="SUPFAM" id="SSF50249">
    <property type="entry name" value="Nucleic acid-binding proteins"/>
    <property type="match status" value="1"/>
</dbReference>
<accession>A0A835M9U4</accession>
<dbReference type="AlphaFoldDB" id="A0A835M9U4"/>
<dbReference type="SUPFAM" id="SSF88798">
    <property type="entry name" value="N-terminal, heterodimerisation domain of RBP7 (RpoE)"/>
    <property type="match status" value="1"/>
</dbReference>
<comment type="function">
    <text evidence="6">DNA-dependent RNA polymerase which catalyzes the transcription of DNA into RNA using the four ribonucleoside triphosphates as substrates.</text>
</comment>
<evidence type="ECO:0000256" key="4">
    <source>
        <dbReference type="ARBA" id="ARBA00023163"/>
    </source>
</evidence>
<evidence type="ECO:0000256" key="2">
    <source>
        <dbReference type="ARBA" id="ARBA00009307"/>
    </source>
</evidence>
<gene>
    <name evidence="8" type="ORF">IFM89_005118</name>
</gene>
<name>A0A835M9U4_9MAGN</name>
<dbReference type="Proteomes" id="UP000631114">
    <property type="component" value="Unassembled WGS sequence"/>
</dbReference>